<gene>
    <name evidence="2" type="ORF">Tci_140587</name>
</gene>
<accession>A0A699GPI2</accession>
<dbReference type="EMBL" id="BKCJ010031017">
    <property type="protein sequence ID" value="GEV68610.1"/>
    <property type="molecule type" value="Genomic_DNA"/>
</dbReference>
<reference evidence="2" key="1">
    <citation type="journal article" date="2019" name="Sci. Rep.">
        <title>Draft genome of Tanacetum cinerariifolium, the natural source of mosquito coil.</title>
        <authorList>
            <person name="Yamashiro T."/>
            <person name="Shiraishi A."/>
            <person name="Satake H."/>
            <person name="Nakayama K."/>
        </authorList>
    </citation>
    <scope>NUCLEOTIDE SEQUENCE</scope>
</reference>
<feature type="region of interest" description="Disordered" evidence="1">
    <location>
        <begin position="1"/>
        <end position="50"/>
    </location>
</feature>
<proteinExistence type="predicted"/>
<comment type="caution">
    <text evidence="2">The sequence shown here is derived from an EMBL/GenBank/DDBJ whole genome shotgun (WGS) entry which is preliminary data.</text>
</comment>
<evidence type="ECO:0000313" key="2">
    <source>
        <dbReference type="EMBL" id="GEV68610.1"/>
    </source>
</evidence>
<name>A0A699GPI2_TANCI</name>
<organism evidence="2">
    <name type="scientific">Tanacetum cinerariifolium</name>
    <name type="common">Dalmatian daisy</name>
    <name type="synonym">Chrysanthemum cinerariifolium</name>
    <dbReference type="NCBI Taxonomy" id="118510"/>
    <lineage>
        <taxon>Eukaryota</taxon>
        <taxon>Viridiplantae</taxon>
        <taxon>Streptophyta</taxon>
        <taxon>Embryophyta</taxon>
        <taxon>Tracheophyta</taxon>
        <taxon>Spermatophyta</taxon>
        <taxon>Magnoliopsida</taxon>
        <taxon>eudicotyledons</taxon>
        <taxon>Gunneridae</taxon>
        <taxon>Pentapetalae</taxon>
        <taxon>asterids</taxon>
        <taxon>campanulids</taxon>
        <taxon>Asterales</taxon>
        <taxon>Asteraceae</taxon>
        <taxon>Asteroideae</taxon>
        <taxon>Anthemideae</taxon>
        <taxon>Anthemidinae</taxon>
        <taxon>Tanacetum</taxon>
    </lineage>
</organism>
<evidence type="ECO:0000256" key="1">
    <source>
        <dbReference type="SAM" id="MobiDB-lite"/>
    </source>
</evidence>
<sequence>RRPPSSLADFRRTHNHSRCPPHHTMPSPPSPSQHHRSTNTSPPPPSAFISLTPAAMPPSYLLYHRGLATSSPQYHRIHHPVTSLPPAVSTIIGKAHRKGDALDPWIPAFEQGGQRSRGRLWKISCLLPQLERMSLRYQVTKAKDMETGIPLIFKTQQIVEERKKQRLWFFHKIETEEISDRFVSPCFVYGLEAYDGEINLGVEENMISNEFVVNLCFEHEMKFGNKVVKKELIIALRGEIYFVKFIINPEEDDVEPRVVLGRSILRLTKVIVDFGNETIIIYPKLDPFLVSSEEEEKIGPSMSTRTPLTQEEAEREALAISTYERYSLLEEERPVIETMAYSDKYKKILYEICLDKMLLDGMNKEVEEAIIRIKREALIEKDDPGSFRGSTECKKGILMLNHLKAEPMGLLSNVLCQVGVTIIIAKLLILDMPIDRDALILVGRGFLHTCSGILNTIDNITSTFDGICHQTFHAAKTSLDTAACDSDDEEEYEFKKNKFRATIYRPKPATYLNCNDPLDRSLTL</sequence>
<protein>
    <submittedName>
        <fullName evidence="2">Uncharacterized protein</fullName>
    </submittedName>
</protein>
<feature type="non-terminal residue" evidence="2">
    <location>
        <position position="1"/>
    </location>
</feature>
<dbReference type="AlphaFoldDB" id="A0A699GPI2"/>